<dbReference type="WBParaSite" id="PS1159_v2.g22571.t1">
    <property type="protein sequence ID" value="PS1159_v2.g22571.t1"/>
    <property type="gene ID" value="PS1159_v2.g22571"/>
</dbReference>
<name>A0AC35G043_9BILA</name>
<sequence length="372" mass="44107">MSDQCLICGKLTEKLHLQVQICYGCAAFYRRSVNSNKKYKCRNGKIKCNLKGVNNGLCRLCRYNRCIELNLKINKFQQKDNIFEVINYKPDTSNPRNIYDMFYQINEIFKKTSSTSPLSDFSINFNDILSNMIQASLPKQEWIPFTFSKESMFKTTFFIYKFCINSAKLLSSFSSFQKLPLPEKLILHDRFWQMFVLLRNRYVSFEHFGYDSTEFRCLINNFQYVEESNYTKFCQVDLENDGSKLFVVPYKEKLAKFYDEFKSIKPTFEEFSYICIIALWSFHSLPEISQSTHDLGNKIIDKASTKLHEYYIKEMRMTNYVGRQAKLFKIAIMVEGIIRDKTEILKARNLFNFGKNVFPFPKFAIDYFSYKN</sequence>
<proteinExistence type="predicted"/>
<organism evidence="1 2">
    <name type="scientific">Panagrolaimus sp. PS1159</name>
    <dbReference type="NCBI Taxonomy" id="55785"/>
    <lineage>
        <taxon>Eukaryota</taxon>
        <taxon>Metazoa</taxon>
        <taxon>Ecdysozoa</taxon>
        <taxon>Nematoda</taxon>
        <taxon>Chromadorea</taxon>
        <taxon>Rhabditida</taxon>
        <taxon>Tylenchina</taxon>
        <taxon>Panagrolaimomorpha</taxon>
        <taxon>Panagrolaimoidea</taxon>
        <taxon>Panagrolaimidae</taxon>
        <taxon>Panagrolaimus</taxon>
    </lineage>
</organism>
<protein>
    <submittedName>
        <fullName evidence="2">Nuclear receptor domain-containing protein</fullName>
    </submittedName>
</protein>
<accession>A0AC35G043</accession>
<dbReference type="Proteomes" id="UP000887580">
    <property type="component" value="Unplaced"/>
</dbReference>
<evidence type="ECO:0000313" key="2">
    <source>
        <dbReference type="WBParaSite" id="PS1159_v2.g22571.t1"/>
    </source>
</evidence>
<evidence type="ECO:0000313" key="1">
    <source>
        <dbReference type="Proteomes" id="UP000887580"/>
    </source>
</evidence>
<reference evidence="2" key="1">
    <citation type="submission" date="2022-11" db="UniProtKB">
        <authorList>
            <consortium name="WormBaseParasite"/>
        </authorList>
    </citation>
    <scope>IDENTIFICATION</scope>
</reference>